<evidence type="ECO:0000313" key="3">
    <source>
        <dbReference type="Proteomes" id="UP001501509"/>
    </source>
</evidence>
<dbReference type="InterPro" id="IPR003779">
    <property type="entry name" value="CMD-like"/>
</dbReference>
<dbReference type="SUPFAM" id="SSF69118">
    <property type="entry name" value="AhpD-like"/>
    <property type="match status" value="1"/>
</dbReference>
<evidence type="ECO:0000259" key="1">
    <source>
        <dbReference type="Pfam" id="PF02627"/>
    </source>
</evidence>
<keyword evidence="3" id="KW-1185">Reference proteome</keyword>
<reference evidence="3" key="1">
    <citation type="journal article" date="2019" name="Int. J. Syst. Evol. Microbiol.">
        <title>The Global Catalogue of Microorganisms (GCM) 10K type strain sequencing project: providing services to taxonomists for standard genome sequencing and annotation.</title>
        <authorList>
            <consortium name="The Broad Institute Genomics Platform"/>
            <consortium name="The Broad Institute Genome Sequencing Center for Infectious Disease"/>
            <person name="Wu L."/>
            <person name="Ma J."/>
        </authorList>
    </citation>
    <scope>NUCLEOTIDE SEQUENCE [LARGE SCALE GENOMIC DNA]</scope>
    <source>
        <strain evidence="3">JCM 6833</strain>
    </source>
</reference>
<dbReference type="Pfam" id="PF02627">
    <property type="entry name" value="CMD"/>
    <property type="match status" value="1"/>
</dbReference>
<sequence length="149" mass="16828">MTQRMRLNETAPEAYEGFMQVHRAIKNGPLTTKLQELIKIRASQLNGCAFCVDLHIRDARRSGEPEDRINHLTVWRESPLYDDAERAALAYTEAVTRREPVTDELWATLTGLFDETELANVVALVSLINALNLFGVPLKMRPPNRLAAV</sequence>
<dbReference type="PANTHER" id="PTHR34846">
    <property type="entry name" value="4-CARBOXYMUCONOLACTONE DECARBOXYLASE FAMILY PROTEIN (AFU_ORTHOLOGUE AFUA_6G11590)"/>
    <property type="match status" value="1"/>
</dbReference>
<dbReference type="PANTHER" id="PTHR34846:SF10">
    <property type="entry name" value="CYTOPLASMIC PROTEIN"/>
    <property type="match status" value="1"/>
</dbReference>
<evidence type="ECO:0000313" key="2">
    <source>
        <dbReference type="EMBL" id="GAA2576494.1"/>
    </source>
</evidence>
<gene>
    <name evidence="2" type="ORF">GCM10010411_06170</name>
</gene>
<dbReference type="RefSeq" id="WP_344537433.1">
    <property type="nucleotide sequence ID" value="NZ_BAAATD010000001.1"/>
</dbReference>
<comment type="caution">
    <text evidence="2">The sequence shown here is derived from an EMBL/GenBank/DDBJ whole genome shotgun (WGS) entry which is preliminary data.</text>
</comment>
<dbReference type="InterPro" id="IPR029032">
    <property type="entry name" value="AhpD-like"/>
</dbReference>
<dbReference type="Gene3D" id="1.20.1290.10">
    <property type="entry name" value="AhpD-like"/>
    <property type="match status" value="1"/>
</dbReference>
<accession>A0ABP6BLV7</accession>
<proteinExistence type="predicted"/>
<protein>
    <submittedName>
        <fullName evidence="2">Carboxymuconolactone decarboxylase family protein</fullName>
    </submittedName>
</protein>
<dbReference type="EMBL" id="BAAATD010000001">
    <property type="protein sequence ID" value="GAA2576494.1"/>
    <property type="molecule type" value="Genomic_DNA"/>
</dbReference>
<organism evidence="2 3">
    <name type="scientific">Actinomadura fulvescens</name>
    <dbReference type="NCBI Taxonomy" id="46160"/>
    <lineage>
        <taxon>Bacteria</taxon>
        <taxon>Bacillati</taxon>
        <taxon>Actinomycetota</taxon>
        <taxon>Actinomycetes</taxon>
        <taxon>Streptosporangiales</taxon>
        <taxon>Thermomonosporaceae</taxon>
        <taxon>Actinomadura</taxon>
    </lineage>
</organism>
<dbReference type="Proteomes" id="UP001501509">
    <property type="component" value="Unassembled WGS sequence"/>
</dbReference>
<name>A0ABP6BLV7_9ACTN</name>
<dbReference type="NCBIfam" id="TIGR00778">
    <property type="entry name" value="ahpD_dom"/>
    <property type="match status" value="1"/>
</dbReference>
<dbReference type="InterPro" id="IPR004675">
    <property type="entry name" value="AhpD_core"/>
</dbReference>
<feature type="domain" description="Carboxymuconolactone decarboxylase-like" evidence="1">
    <location>
        <begin position="12"/>
        <end position="93"/>
    </location>
</feature>